<gene>
    <name evidence="1" type="ORF">RHIZ70_1861</name>
</gene>
<sequence length="384" mass="42368">MNVAAGNNGAVAQYFNTIRAALGGLETYLSNPEVTLPGSGFAGQLLLPYVERLKNSFACWENRIGFTDQFRISRAESGFPVFQNVLELENDRLSAEKRLANLPDAKAMRSEMVDFILRHKAFPAALQSQMAERIYLEQIGKGEIFSPFVLPETVRVTVSEKSGRPLYVVTWAVFDGTSTLPMIYVADVEDSSDSVRELLVGKDGRLNPDVEIPLPVGGLLNPQLAAQFDDFAAKNGAYSLTPATIATNMDKDFPTLHPKQLRRIVLGPFYSAGITENNARINEILSRVRKPENAWLLTWTMQEVFSKAERPAVKGFFSSTPASQEFHIETNDLEAARMGVSAYEKHALVPHDAYQALYASGEANAIFGNYKVHVISGNNVVSEV</sequence>
<protein>
    <submittedName>
        <fullName evidence="1">Uncharacterized protein</fullName>
    </submittedName>
</protein>
<proteinExistence type="predicted"/>
<reference evidence="2" key="1">
    <citation type="submission" date="2018-07" db="EMBL/GenBank/DDBJ databases">
        <authorList>
            <person name="Peiro R."/>
            <person name="Begona"/>
            <person name="Cbmso G."/>
            <person name="Lopez M."/>
            <person name="Gonzalez S."/>
        </authorList>
    </citation>
    <scope>NUCLEOTIDE SEQUENCE [LARGE SCALE GENOMIC DNA]</scope>
</reference>
<dbReference type="AlphaFoldDB" id="A0A376AFA5"/>
<dbReference type="Proteomes" id="UP000254764">
    <property type="component" value="Unassembled WGS sequence"/>
</dbReference>
<dbReference type="EMBL" id="UEYP01000023">
    <property type="protein sequence ID" value="SSC66153.1"/>
    <property type="molecule type" value="Genomic_DNA"/>
</dbReference>
<dbReference type="OrthoDB" id="6140227at2"/>
<dbReference type="RefSeq" id="WP_115672619.1">
    <property type="nucleotide sequence ID" value="NZ_UEYP01000023.1"/>
</dbReference>
<evidence type="ECO:0000313" key="1">
    <source>
        <dbReference type="EMBL" id="SSC66153.1"/>
    </source>
</evidence>
<evidence type="ECO:0000313" key="2">
    <source>
        <dbReference type="Proteomes" id="UP000254764"/>
    </source>
</evidence>
<dbReference type="STRING" id="1336235.GCA_000518785_01990"/>
<accession>A0A376AFA5</accession>
<organism evidence="1 2">
    <name type="scientific">Ciceribacter selenitireducens ATCC BAA-1503</name>
    <dbReference type="NCBI Taxonomy" id="1336235"/>
    <lineage>
        <taxon>Bacteria</taxon>
        <taxon>Pseudomonadati</taxon>
        <taxon>Pseudomonadota</taxon>
        <taxon>Alphaproteobacteria</taxon>
        <taxon>Hyphomicrobiales</taxon>
        <taxon>Rhizobiaceae</taxon>
        <taxon>Ciceribacter</taxon>
    </lineage>
</organism>
<name>A0A376AFA5_9HYPH</name>
<keyword evidence="2" id="KW-1185">Reference proteome</keyword>